<dbReference type="RefSeq" id="WP_131555112.1">
    <property type="nucleotide sequence ID" value="NZ_SJSK01000006.1"/>
</dbReference>
<sequence length="1014" mass="109121">MIRWLTLLLLLFALNVSAHKVPPVNDDLINAINISNTDAFCSLDQAYNNWEATPSFNGSPNNWNGTVGKDVWFKFTALKFEVAITASGKVNAASPNTLVNPLVALYTVDPITGTLGEMFSTMLSSSNVTTLNKGGLTIGQVYYIRISASSNNEGSFKLCVDNYFPPLQPGQDCSTFSILCSMEKFTQLNVTGPGTSNTETVGTCLGVESNSAWYRWTAGKTGPLTFLITPTVTTNDIDWVLYDLGPGGNCGQITAANAIRCAVGSGVTCNPSYYITGLSMTETDLTEQSGCPPGIPQNGLVRYVDAIAGHNYALLVDNFSGGLNGFSIEFGGDTEFAGPTSEIQLEKLDSCTPQQTYAFTSLATNYNTLKWTFGEGASMANATGVGPYNITFSTSGEKTVVLEAKTASGCNVVATKTFFVALKPALPTITTTTVKFCPGNEVTLNTPKVDFATYHWSGPNGFTSTDQNAKVNITGPENSGDYQLYIQVGDCLSDVTTINIPSIDPKPEALFDIVTNNFCQTNLSYTFKNTSLNAINPVWDFGIGATVTNAPNGDKTVVYSIEGPKDITLTVNSPSGCISTVTKTLLVEFRPVAPTITSNGTKFCAGDILQLNANTVNSATYNWSGPNGFTSTLQNPQVNITGPENAGDYKLFVQVGSCPSDVVIFKLPVVDAKPEALFDIVINNPCLANQSFTFVNKSLNTTGAVWDFGTGVSFTTPAPNGNTNVFYATPGLKEITLTATTPNGCPSIIKKTIDVQLKPQRPVITANQTKFCLGEVLKFSIPEYDGLTYEWIGPNGFTASTSSIEILINSYDQAGTYFVSTKIGDCKSDVVSIKIPPIAKVPEAIFYTDPKITGKYEAPLPIVFSNYSKDADSYLWDFGDGTTSTATNPTHTFTQNGIYKITLTAFAEEGCSHSLTMGDLILKDASLFVPNAFSPNGDGINDVLNITILNLKKYQLFIYNRLGENVFQTTDIFNNWDGKYKNKDVSVGVYYYVIMGKTVGNKDVKYTGSVTLIR</sequence>
<dbReference type="InterPro" id="IPR013783">
    <property type="entry name" value="Ig-like_fold"/>
</dbReference>
<dbReference type="InterPro" id="IPR035986">
    <property type="entry name" value="PKD_dom_sf"/>
</dbReference>
<keyword evidence="1" id="KW-0732">Signal</keyword>
<gene>
    <name evidence="3" type="ORF">EZ428_20765</name>
</gene>
<feature type="domain" description="PKD" evidence="2">
    <location>
        <begin position="706"/>
        <end position="756"/>
    </location>
</feature>
<dbReference type="InterPro" id="IPR022409">
    <property type="entry name" value="PKD/Chitinase_dom"/>
</dbReference>
<organism evidence="3 4">
    <name type="scientific">Pedobacter frigiditerrae</name>
    <dbReference type="NCBI Taxonomy" id="2530452"/>
    <lineage>
        <taxon>Bacteria</taxon>
        <taxon>Pseudomonadati</taxon>
        <taxon>Bacteroidota</taxon>
        <taxon>Sphingobacteriia</taxon>
        <taxon>Sphingobacteriales</taxon>
        <taxon>Sphingobacteriaceae</taxon>
        <taxon>Pedobacter</taxon>
    </lineage>
</organism>
<accession>A0A4R0MNU2</accession>
<dbReference type="SUPFAM" id="SSF49299">
    <property type="entry name" value="PKD domain"/>
    <property type="match status" value="5"/>
</dbReference>
<dbReference type="OrthoDB" id="610082at2"/>
<evidence type="ECO:0000259" key="2">
    <source>
        <dbReference type="PROSITE" id="PS50093"/>
    </source>
</evidence>
<name>A0A4R0MNU2_9SPHI</name>
<dbReference type="Proteomes" id="UP000292884">
    <property type="component" value="Unassembled WGS sequence"/>
</dbReference>
<dbReference type="InterPro" id="IPR026341">
    <property type="entry name" value="T9SS_type_B"/>
</dbReference>
<keyword evidence="4" id="KW-1185">Reference proteome</keyword>
<protein>
    <submittedName>
        <fullName evidence="3">T9SS type B sorting domain-containing protein</fullName>
    </submittedName>
</protein>
<feature type="signal peptide" evidence="1">
    <location>
        <begin position="1"/>
        <end position="18"/>
    </location>
</feature>
<dbReference type="CDD" id="cd00146">
    <property type="entry name" value="PKD"/>
    <property type="match status" value="1"/>
</dbReference>
<dbReference type="PROSITE" id="PS50093">
    <property type="entry name" value="PKD"/>
    <property type="match status" value="3"/>
</dbReference>
<reference evidence="3 4" key="1">
    <citation type="submission" date="2019-02" db="EMBL/GenBank/DDBJ databases">
        <title>Pedobacter sp. RP-1-13 sp. nov., isolated from Arctic soil.</title>
        <authorList>
            <person name="Dahal R.H."/>
        </authorList>
    </citation>
    <scope>NUCLEOTIDE SEQUENCE [LARGE SCALE GENOMIC DNA]</scope>
    <source>
        <strain evidence="3 4">RP-1-13</strain>
    </source>
</reference>
<feature type="chain" id="PRO_5021019104" evidence="1">
    <location>
        <begin position="19"/>
        <end position="1014"/>
    </location>
</feature>
<feature type="domain" description="PKD" evidence="2">
    <location>
        <begin position="873"/>
        <end position="905"/>
    </location>
</feature>
<dbReference type="InterPro" id="IPR000601">
    <property type="entry name" value="PKD_dom"/>
</dbReference>
<evidence type="ECO:0000256" key="1">
    <source>
        <dbReference type="SAM" id="SignalP"/>
    </source>
</evidence>
<evidence type="ECO:0000313" key="4">
    <source>
        <dbReference type="Proteomes" id="UP000292884"/>
    </source>
</evidence>
<dbReference type="NCBIfam" id="TIGR04131">
    <property type="entry name" value="Bac_Flav_CTERM"/>
    <property type="match status" value="1"/>
</dbReference>
<dbReference type="Pfam" id="PF13585">
    <property type="entry name" value="CHU_C"/>
    <property type="match status" value="1"/>
</dbReference>
<feature type="domain" description="PKD" evidence="2">
    <location>
        <begin position="539"/>
        <end position="588"/>
    </location>
</feature>
<dbReference type="EMBL" id="SJSK01000006">
    <property type="protein sequence ID" value="TCC88157.1"/>
    <property type="molecule type" value="Genomic_DNA"/>
</dbReference>
<dbReference type="SMART" id="SM00089">
    <property type="entry name" value="PKD"/>
    <property type="match status" value="4"/>
</dbReference>
<evidence type="ECO:0000313" key="3">
    <source>
        <dbReference type="EMBL" id="TCC88157.1"/>
    </source>
</evidence>
<dbReference type="Gene3D" id="2.60.40.10">
    <property type="entry name" value="Immunoglobulins"/>
    <property type="match status" value="6"/>
</dbReference>
<comment type="caution">
    <text evidence="3">The sequence shown here is derived from an EMBL/GenBank/DDBJ whole genome shotgun (WGS) entry which is preliminary data.</text>
</comment>
<dbReference type="Pfam" id="PF18911">
    <property type="entry name" value="PKD_4"/>
    <property type="match status" value="1"/>
</dbReference>
<dbReference type="AlphaFoldDB" id="A0A4R0MNU2"/>
<proteinExistence type="predicted"/>